<gene>
    <name evidence="1" type="ORF">OG699_33025</name>
</gene>
<proteinExistence type="predicted"/>
<evidence type="ECO:0000313" key="1">
    <source>
        <dbReference type="EMBL" id="WTZ12385.1"/>
    </source>
</evidence>
<dbReference type="AlphaFoldDB" id="A0AAU3I7P9"/>
<accession>A0AAU3I7P9</accession>
<organism evidence="1">
    <name type="scientific">Streptomyces sp. NBC_01393</name>
    <dbReference type="NCBI Taxonomy" id="2903851"/>
    <lineage>
        <taxon>Bacteria</taxon>
        <taxon>Bacillati</taxon>
        <taxon>Actinomycetota</taxon>
        <taxon>Actinomycetes</taxon>
        <taxon>Kitasatosporales</taxon>
        <taxon>Streptomycetaceae</taxon>
        <taxon>Streptomyces</taxon>
    </lineage>
</organism>
<reference evidence="1" key="1">
    <citation type="submission" date="2022-10" db="EMBL/GenBank/DDBJ databases">
        <title>The complete genomes of actinobacterial strains from the NBC collection.</title>
        <authorList>
            <person name="Joergensen T.S."/>
            <person name="Alvarez Arevalo M."/>
            <person name="Sterndorff E.B."/>
            <person name="Faurdal D."/>
            <person name="Vuksanovic O."/>
            <person name="Mourched A.-S."/>
            <person name="Charusanti P."/>
            <person name="Shaw S."/>
            <person name="Blin K."/>
            <person name="Weber T."/>
        </authorList>
    </citation>
    <scope>NUCLEOTIDE SEQUENCE</scope>
    <source>
        <strain evidence="1">NBC_01393</strain>
    </source>
</reference>
<dbReference type="EMBL" id="CP109546">
    <property type="protein sequence ID" value="WTZ12385.1"/>
    <property type="molecule type" value="Genomic_DNA"/>
</dbReference>
<sequence length="132" mass="13966">MSNPRCDATLAFTDEADPEGAADAVLLLAEELSLLDLASVRHATDGPAPDGTRAGDTVVWTTLLVGATSAATLRALVALAQDWLARRNSGSIDLTIDGDELRLTSVSRADQRRAVELFVARHAPRETDTPDA</sequence>
<protein>
    <submittedName>
        <fullName evidence="1">Uncharacterized protein</fullName>
    </submittedName>
</protein>
<name>A0AAU3I7P9_9ACTN</name>